<dbReference type="InterPro" id="IPR037069">
    <property type="entry name" value="AcylCoA_DH/ox_N_sf"/>
</dbReference>
<dbReference type="InterPro" id="IPR013107">
    <property type="entry name" value="Acyl-CoA_DH_C"/>
</dbReference>
<dbReference type="SUPFAM" id="SSF47203">
    <property type="entry name" value="Acyl-CoA dehydrogenase C-terminal domain-like"/>
    <property type="match status" value="1"/>
</dbReference>
<dbReference type="EC" id="1.14.14.21" evidence="9"/>
<dbReference type="RefSeq" id="WP_102607084.1">
    <property type="nucleotide sequence ID" value="NZ_PNYC01000006.1"/>
</dbReference>
<evidence type="ECO:0000256" key="8">
    <source>
        <dbReference type="ARBA" id="ARBA00034317"/>
    </source>
</evidence>
<evidence type="ECO:0000256" key="13">
    <source>
        <dbReference type="ARBA" id="ARBA00049456"/>
    </source>
</evidence>
<name>A0A2N7X4T2_9BURK</name>
<dbReference type="InterPro" id="IPR046373">
    <property type="entry name" value="Acyl-CoA_Oxase/DH_mid-dom_sf"/>
</dbReference>
<dbReference type="InterPro" id="IPR009100">
    <property type="entry name" value="AcylCoA_DH/oxidase_NM_dom_sf"/>
</dbReference>
<dbReference type="GO" id="GO:0008470">
    <property type="term" value="F:3-methylbutanoyl-CoA dehydrogenase activity"/>
    <property type="evidence" value="ECO:0007669"/>
    <property type="project" value="TreeGrafter"/>
</dbReference>
<comment type="catalytic activity">
    <reaction evidence="13">
        <text>dibenzothiophene + 2 FMNH2 + 2 O2 = dibenzothiophene 5,5-dioxide + 2 FMN + 2 H2O + 2 H(+)</text>
        <dbReference type="Rhea" id="RHEA:49072"/>
        <dbReference type="ChEBI" id="CHEBI:15377"/>
        <dbReference type="ChEBI" id="CHEBI:15378"/>
        <dbReference type="ChEBI" id="CHEBI:15379"/>
        <dbReference type="ChEBI" id="CHEBI:23681"/>
        <dbReference type="ChEBI" id="CHEBI:57618"/>
        <dbReference type="ChEBI" id="CHEBI:58210"/>
        <dbReference type="ChEBI" id="CHEBI:90356"/>
        <dbReference type="EC" id="1.14.14.21"/>
    </reaction>
</comment>
<keyword evidence="6" id="KW-0503">Monooxygenase</keyword>
<dbReference type="GO" id="GO:0005737">
    <property type="term" value="C:cytoplasm"/>
    <property type="evidence" value="ECO:0007669"/>
    <property type="project" value="UniProtKB-SubCell"/>
</dbReference>
<evidence type="ECO:0000313" key="16">
    <source>
        <dbReference type="EMBL" id="PMS36637.1"/>
    </source>
</evidence>
<accession>A0A2N7X4T2</accession>
<reference evidence="16 17" key="1">
    <citation type="submission" date="2018-01" db="EMBL/GenBank/DDBJ databases">
        <title>Whole genome analyses suggest that Burkholderia sensu lato contains two further novel genera in the rhizoxinica-symbiotica group Mycetohabitans gen. nov., and Trinickia gen. nov.: implications for the evolution of diazotrophy and nodulation in the Burkholderiaceae.</title>
        <authorList>
            <person name="Estrada-de los Santos P."/>
            <person name="Palmer M."/>
            <person name="Chavez-Ramirez B."/>
            <person name="Beukes C."/>
            <person name="Steenkamp E.T."/>
            <person name="Hirsch A.M."/>
            <person name="Manyaka P."/>
            <person name="Maluk M."/>
            <person name="Lafos M."/>
            <person name="Crook M."/>
            <person name="Gross E."/>
            <person name="Simon M.F."/>
            <person name="Bueno dos Reis Junior F."/>
            <person name="Poole P.S."/>
            <person name="Venter S.N."/>
            <person name="James E.K."/>
        </authorList>
    </citation>
    <scope>NUCLEOTIDE SEQUENCE [LARGE SCALE GENOMIC DNA]</scope>
    <source>
        <strain evidence="16 17">JPY 581</strain>
    </source>
</reference>
<dbReference type="Pfam" id="PF02770">
    <property type="entry name" value="Acyl-CoA_dh_M"/>
    <property type="match status" value="1"/>
</dbReference>
<evidence type="ECO:0000256" key="5">
    <source>
        <dbReference type="ARBA" id="ARBA00023002"/>
    </source>
</evidence>
<organism evidence="16 17">
    <name type="scientific">Trinickia symbiotica</name>
    <dbReference type="NCBI Taxonomy" id="863227"/>
    <lineage>
        <taxon>Bacteria</taxon>
        <taxon>Pseudomonadati</taxon>
        <taxon>Pseudomonadota</taxon>
        <taxon>Betaproteobacteria</taxon>
        <taxon>Burkholderiales</taxon>
        <taxon>Burkholderiaceae</taxon>
        <taxon>Trinickia</taxon>
    </lineage>
</organism>
<dbReference type="PANTHER" id="PTHR43884">
    <property type="entry name" value="ACYL-COA DEHYDROGENASE"/>
    <property type="match status" value="1"/>
</dbReference>
<evidence type="ECO:0000259" key="15">
    <source>
        <dbReference type="Pfam" id="PF08028"/>
    </source>
</evidence>
<dbReference type="Gene3D" id="1.10.540.10">
    <property type="entry name" value="Acyl-CoA dehydrogenase/oxidase, N-terminal domain"/>
    <property type="match status" value="1"/>
</dbReference>
<dbReference type="SUPFAM" id="SSF56645">
    <property type="entry name" value="Acyl-CoA dehydrogenase NM domain-like"/>
    <property type="match status" value="1"/>
</dbReference>
<dbReference type="AlphaFoldDB" id="A0A2N7X4T2"/>
<dbReference type="InterPro" id="IPR036250">
    <property type="entry name" value="AcylCo_DH-like_C"/>
</dbReference>
<evidence type="ECO:0000259" key="14">
    <source>
        <dbReference type="Pfam" id="PF02770"/>
    </source>
</evidence>
<comment type="catalytic activity">
    <reaction evidence="11">
        <text>dibenzothiophene + FMNH2 + O2 = dibenzothiophene 5-oxide + FMN + H2O + H(+)</text>
        <dbReference type="Rhea" id="RHEA:49076"/>
        <dbReference type="ChEBI" id="CHEBI:15377"/>
        <dbReference type="ChEBI" id="CHEBI:15378"/>
        <dbReference type="ChEBI" id="CHEBI:15379"/>
        <dbReference type="ChEBI" id="CHEBI:23681"/>
        <dbReference type="ChEBI" id="CHEBI:23683"/>
        <dbReference type="ChEBI" id="CHEBI:57618"/>
        <dbReference type="ChEBI" id="CHEBI:58210"/>
    </reaction>
</comment>
<comment type="catalytic activity">
    <reaction evidence="12">
        <text>dibenzothiophene 5-oxide + FMNH2 + O2 = dibenzothiophene 5,5-dioxide + FMN + H2O + H(+)</text>
        <dbReference type="Rhea" id="RHEA:49080"/>
        <dbReference type="ChEBI" id="CHEBI:15377"/>
        <dbReference type="ChEBI" id="CHEBI:15378"/>
        <dbReference type="ChEBI" id="CHEBI:15379"/>
        <dbReference type="ChEBI" id="CHEBI:23683"/>
        <dbReference type="ChEBI" id="CHEBI:57618"/>
        <dbReference type="ChEBI" id="CHEBI:58210"/>
        <dbReference type="ChEBI" id="CHEBI:90356"/>
    </reaction>
</comment>
<comment type="pathway">
    <text evidence="7">Sulfur metabolism; dibenzothiophene degradation.</text>
</comment>
<evidence type="ECO:0000313" key="17">
    <source>
        <dbReference type="Proteomes" id="UP000235777"/>
    </source>
</evidence>
<sequence length="407" mass="44360">MPAQHLSNSAARAPLQASLAGLPALAKAIGEGAAAREARRELPFDAFALFRQSGLGRLRLPVEWGGLGGLLEDEFHVIATLAAQESNLAHALRIHFDQTETLLLSPRTPFNEAQIKRIADGAIFGGASTELGTSRPGEITTQLRRDGQHFRLSGRKYYATGTAFSDFARLNLHDENGNAVIAIVPVKREGFSVLDDWDGMGQRMTASGSLEFDNMLVREEEVTPRVQTSLVGRHCSALRQLHLVAVGAGIVRNVVADAKYYVLRHGRPVLHSPAPFAREDAFIQQVIGELTAHSHTIDALVRDNARVLERSSQAIRNGDPGAEALVLEGALATARTQLVVSKLALYAAERMFEAGGASATSRAHNFDRHWRNLRTIFSHNPLTHKARVIGDYELNGVTTHLTEGRVF</sequence>
<keyword evidence="3" id="KW-0288">FMN</keyword>
<evidence type="ECO:0000256" key="1">
    <source>
        <dbReference type="ARBA" id="ARBA00004496"/>
    </source>
</evidence>
<evidence type="ECO:0000256" key="10">
    <source>
        <dbReference type="ARBA" id="ARBA00034345"/>
    </source>
</evidence>
<dbReference type="GO" id="GO:0004497">
    <property type="term" value="F:monooxygenase activity"/>
    <property type="evidence" value="ECO:0007669"/>
    <property type="project" value="UniProtKB-KW"/>
</dbReference>
<dbReference type="Gene3D" id="2.40.110.10">
    <property type="entry name" value="Butyryl-CoA Dehydrogenase, subunit A, domain 2"/>
    <property type="match status" value="1"/>
</dbReference>
<evidence type="ECO:0000256" key="3">
    <source>
        <dbReference type="ARBA" id="ARBA00022643"/>
    </source>
</evidence>
<dbReference type="EMBL" id="PNYC01000006">
    <property type="protein sequence ID" value="PMS36637.1"/>
    <property type="molecule type" value="Genomic_DNA"/>
</dbReference>
<protein>
    <recommendedName>
        <fullName evidence="10">Dibenzothiophene monooxygenase</fullName>
        <ecNumber evidence="9">1.14.14.21</ecNumber>
    </recommendedName>
</protein>
<dbReference type="CDD" id="cd01163">
    <property type="entry name" value="DszC"/>
    <property type="match status" value="1"/>
</dbReference>
<dbReference type="GO" id="GO:0050660">
    <property type="term" value="F:flavin adenine dinucleotide binding"/>
    <property type="evidence" value="ECO:0007669"/>
    <property type="project" value="InterPro"/>
</dbReference>
<dbReference type="InterPro" id="IPR006091">
    <property type="entry name" value="Acyl-CoA_Oxase/DH_mid-dom"/>
</dbReference>
<keyword evidence="2" id="KW-0285">Flavoprotein</keyword>
<keyword evidence="5" id="KW-0560">Oxidoreductase</keyword>
<dbReference type="PANTHER" id="PTHR43884:SF12">
    <property type="entry name" value="ISOVALERYL-COA DEHYDROGENASE, MITOCHONDRIAL-RELATED"/>
    <property type="match status" value="1"/>
</dbReference>
<comment type="subcellular location">
    <subcellularLocation>
        <location evidence="1">Cytoplasm</location>
    </subcellularLocation>
</comment>
<keyword evidence="4" id="KW-0547">Nucleotide-binding</keyword>
<dbReference type="Pfam" id="PF08028">
    <property type="entry name" value="Acyl-CoA_dh_2"/>
    <property type="match status" value="1"/>
</dbReference>
<feature type="domain" description="Acyl-CoA dehydrogenase C-terminal" evidence="15">
    <location>
        <begin position="244"/>
        <end position="380"/>
    </location>
</feature>
<gene>
    <name evidence="16" type="ORF">C0Z20_11030</name>
</gene>
<evidence type="ECO:0000256" key="11">
    <source>
        <dbReference type="ARBA" id="ARBA00047859"/>
    </source>
</evidence>
<evidence type="ECO:0000256" key="2">
    <source>
        <dbReference type="ARBA" id="ARBA00022630"/>
    </source>
</evidence>
<evidence type="ECO:0000256" key="9">
    <source>
        <dbReference type="ARBA" id="ARBA00034328"/>
    </source>
</evidence>
<keyword evidence="17" id="KW-1185">Reference proteome</keyword>
<evidence type="ECO:0000256" key="12">
    <source>
        <dbReference type="ARBA" id="ARBA00048445"/>
    </source>
</evidence>
<feature type="domain" description="Acyl-CoA oxidase/dehydrogenase middle" evidence="14">
    <location>
        <begin position="134"/>
        <end position="215"/>
    </location>
</feature>
<evidence type="ECO:0000256" key="7">
    <source>
        <dbReference type="ARBA" id="ARBA00034307"/>
    </source>
</evidence>
<dbReference type="Proteomes" id="UP000235777">
    <property type="component" value="Unassembled WGS sequence"/>
</dbReference>
<dbReference type="Gene3D" id="1.20.140.10">
    <property type="entry name" value="Butyryl-CoA Dehydrogenase, subunit A, domain 3"/>
    <property type="match status" value="1"/>
</dbReference>
<evidence type="ECO:0000256" key="4">
    <source>
        <dbReference type="ARBA" id="ARBA00022741"/>
    </source>
</evidence>
<proteinExistence type="inferred from homology"/>
<dbReference type="PIRSF" id="PIRSF016578">
    <property type="entry name" value="HsaA"/>
    <property type="match status" value="1"/>
</dbReference>
<dbReference type="GO" id="GO:0006552">
    <property type="term" value="P:L-leucine catabolic process"/>
    <property type="evidence" value="ECO:0007669"/>
    <property type="project" value="TreeGrafter"/>
</dbReference>
<comment type="caution">
    <text evidence="16">The sequence shown here is derived from an EMBL/GenBank/DDBJ whole genome shotgun (WGS) entry which is preliminary data.</text>
</comment>
<comment type="similarity">
    <text evidence="8">Belongs to the DszC flavin monooxygenase family.</text>
</comment>
<evidence type="ECO:0000256" key="6">
    <source>
        <dbReference type="ARBA" id="ARBA00023033"/>
    </source>
</evidence>